<dbReference type="InterPro" id="IPR052014">
    <property type="entry name" value="Dictyostelium_Tiger"/>
</dbReference>
<keyword evidence="1" id="KW-0325">Glycoprotein</keyword>
<evidence type="ECO:0000259" key="3">
    <source>
        <dbReference type="Pfam" id="PF01833"/>
    </source>
</evidence>
<comment type="caution">
    <text evidence="4">The sequence shown here is derived from an EMBL/GenBank/DDBJ whole genome shotgun (WGS) entry which is preliminary data.</text>
</comment>
<dbReference type="InterPro" id="IPR002909">
    <property type="entry name" value="IPT_dom"/>
</dbReference>
<dbReference type="Pfam" id="PF01833">
    <property type="entry name" value="TIG"/>
    <property type="match status" value="1"/>
</dbReference>
<dbReference type="Gene3D" id="2.60.40.10">
    <property type="entry name" value="Immunoglobulins"/>
    <property type="match status" value="1"/>
</dbReference>
<keyword evidence="5" id="KW-1185">Reference proteome</keyword>
<feature type="signal peptide" evidence="2">
    <location>
        <begin position="1"/>
        <end position="18"/>
    </location>
</feature>
<dbReference type="PANTHER" id="PTHR31341">
    <property type="entry name" value="IPT/TIG DOMAIN-CONTAINING PROTEIN-RELATED-RELATED"/>
    <property type="match status" value="1"/>
</dbReference>
<feature type="chain" id="PRO_5015137211" description="IPT/TIG domain-containing protein" evidence="2">
    <location>
        <begin position="19"/>
        <end position="429"/>
    </location>
</feature>
<gene>
    <name evidence="4" type="ORF">PROFUN_02876</name>
</gene>
<evidence type="ECO:0000313" key="4">
    <source>
        <dbReference type="EMBL" id="PRP86727.1"/>
    </source>
</evidence>
<dbReference type="Gene3D" id="2.60.40.1120">
    <property type="entry name" value="Carboxypeptidase-like, regulatory domain"/>
    <property type="match status" value="1"/>
</dbReference>
<dbReference type="AlphaFoldDB" id="A0A2P6NRZ5"/>
<evidence type="ECO:0000313" key="5">
    <source>
        <dbReference type="Proteomes" id="UP000241769"/>
    </source>
</evidence>
<dbReference type="OrthoDB" id="20492at2759"/>
<feature type="domain" description="IPT/TIG" evidence="3">
    <location>
        <begin position="116"/>
        <end position="190"/>
    </location>
</feature>
<sequence>MKRAALFLAIPLLAFVSAQTCLKIEQITPVDRLYSEVPTSGGAISIRGLFSSLDRSNLTTFRFKVTIDDTVPCDNASAIDYVTISCVVPPGLGRGHSITVKDTTNSASFVFNYGKPTITSVSDTSSVSGGRIYVEGSNFYNNVNSVKAFANGQPCTDIQYEQEHKKLSCKAVGGEEGQAYFLLLTQDVAAYSTFNNVGGDGYFSISGVVKNAMNGEPMPDVLLILQSQDPYGPPLAKIRSNEQGIFRFKHAAGPYVLNATIEGFSTFSQKLNVYRDISGTVTEVMMSPTITDNKIRVVLKYGRYPLNIDAHFYTNTCEVWSDFWQMHQKTCPNSTFVTSNTATHGPITMDIGEERGTYYAYWVPTPEANGLSQPANWDKSQAEVTVYGANLPEAGLKFYPSFTQRTWQMWNVFTLESGKVIPAKNPPSL</sequence>
<dbReference type="SUPFAM" id="SSF81296">
    <property type="entry name" value="E set domains"/>
    <property type="match status" value="1"/>
</dbReference>
<evidence type="ECO:0000256" key="2">
    <source>
        <dbReference type="SAM" id="SignalP"/>
    </source>
</evidence>
<dbReference type="Proteomes" id="UP000241769">
    <property type="component" value="Unassembled WGS sequence"/>
</dbReference>
<dbReference type="InParanoid" id="A0A2P6NRZ5"/>
<name>A0A2P6NRZ5_9EUKA</name>
<proteinExistence type="predicted"/>
<protein>
    <recommendedName>
        <fullName evidence="3">IPT/TIG domain-containing protein</fullName>
    </recommendedName>
</protein>
<dbReference type="EMBL" id="MDYQ01000027">
    <property type="protein sequence ID" value="PRP86727.1"/>
    <property type="molecule type" value="Genomic_DNA"/>
</dbReference>
<dbReference type="InterPro" id="IPR013783">
    <property type="entry name" value="Ig-like_fold"/>
</dbReference>
<reference evidence="4 5" key="1">
    <citation type="journal article" date="2018" name="Genome Biol. Evol.">
        <title>Multiple Roots of Fruiting Body Formation in Amoebozoa.</title>
        <authorList>
            <person name="Hillmann F."/>
            <person name="Forbes G."/>
            <person name="Novohradska S."/>
            <person name="Ferling I."/>
            <person name="Riege K."/>
            <person name="Groth M."/>
            <person name="Westermann M."/>
            <person name="Marz M."/>
            <person name="Spaller T."/>
            <person name="Winckler T."/>
            <person name="Schaap P."/>
            <person name="Glockner G."/>
        </authorList>
    </citation>
    <scope>NUCLEOTIDE SEQUENCE [LARGE SCALE GENOMIC DNA]</scope>
    <source>
        <strain evidence="4 5">Jena</strain>
    </source>
</reference>
<dbReference type="InterPro" id="IPR008969">
    <property type="entry name" value="CarboxyPept-like_regulatory"/>
</dbReference>
<accession>A0A2P6NRZ5</accession>
<organism evidence="4 5">
    <name type="scientific">Planoprotostelium fungivorum</name>
    <dbReference type="NCBI Taxonomy" id="1890364"/>
    <lineage>
        <taxon>Eukaryota</taxon>
        <taxon>Amoebozoa</taxon>
        <taxon>Evosea</taxon>
        <taxon>Variosea</taxon>
        <taxon>Cavosteliida</taxon>
        <taxon>Cavosteliaceae</taxon>
        <taxon>Planoprotostelium</taxon>
    </lineage>
</organism>
<dbReference type="SUPFAM" id="SSF49464">
    <property type="entry name" value="Carboxypeptidase regulatory domain-like"/>
    <property type="match status" value="1"/>
</dbReference>
<dbReference type="InterPro" id="IPR014756">
    <property type="entry name" value="Ig_E-set"/>
</dbReference>
<keyword evidence="2" id="KW-0732">Signal</keyword>
<evidence type="ECO:0000256" key="1">
    <source>
        <dbReference type="ARBA" id="ARBA00023180"/>
    </source>
</evidence>